<name>A0A7J6PKJ1_PEROL</name>
<dbReference type="FunFam" id="1.20.920.20:FF:000001">
    <property type="entry name" value="dynein heavy chain 2, axonemal"/>
    <property type="match status" value="1"/>
</dbReference>
<feature type="region of interest" description="Disordered" evidence="15">
    <location>
        <begin position="85"/>
        <end position="109"/>
    </location>
</feature>
<dbReference type="Gene3D" id="1.20.920.30">
    <property type="match status" value="1"/>
</dbReference>
<dbReference type="InterPro" id="IPR026983">
    <property type="entry name" value="DHC"/>
</dbReference>
<comment type="subcellular location">
    <subcellularLocation>
        <location evidence="1">Cytoplasm</location>
        <location evidence="1">Cytoskeleton</location>
        <location evidence="1">Cilium axoneme</location>
    </subcellularLocation>
</comment>
<feature type="region of interest" description="Disordered" evidence="15">
    <location>
        <begin position="1"/>
        <end position="36"/>
    </location>
</feature>
<dbReference type="PANTHER" id="PTHR22878:SF73">
    <property type="entry name" value="DYNEIN AXONEMAL HEAVY CHAIN 1"/>
    <property type="match status" value="1"/>
</dbReference>
<dbReference type="OrthoDB" id="5593012at2759"/>
<dbReference type="Pfam" id="PF12781">
    <property type="entry name" value="AAA_9"/>
    <property type="match status" value="1"/>
</dbReference>
<keyword evidence="7" id="KW-0067">ATP-binding</keyword>
<dbReference type="GO" id="GO:0051959">
    <property type="term" value="F:dynein light intermediate chain binding"/>
    <property type="evidence" value="ECO:0007669"/>
    <property type="project" value="InterPro"/>
</dbReference>
<evidence type="ECO:0000256" key="14">
    <source>
        <dbReference type="SAM" id="Coils"/>
    </source>
</evidence>
<dbReference type="GO" id="GO:0005874">
    <property type="term" value="C:microtubule"/>
    <property type="evidence" value="ECO:0007669"/>
    <property type="project" value="UniProtKB-KW"/>
</dbReference>
<dbReference type="FunFam" id="1.10.8.1220:FF:000001">
    <property type="entry name" value="Dynein axonemal heavy chain 5"/>
    <property type="match status" value="1"/>
</dbReference>
<dbReference type="Gene3D" id="1.10.8.710">
    <property type="match status" value="1"/>
</dbReference>
<evidence type="ECO:0000256" key="15">
    <source>
        <dbReference type="SAM" id="MobiDB-lite"/>
    </source>
</evidence>
<keyword evidence="4" id="KW-0493">Microtubule</keyword>
<dbReference type="GO" id="GO:0005524">
    <property type="term" value="F:ATP binding"/>
    <property type="evidence" value="ECO:0007669"/>
    <property type="project" value="UniProtKB-KW"/>
</dbReference>
<reference evidence="17 18" key="1">
    <citation type="submission" date="2020-04" db="EMBL/GenBank/DDBJ databases">
        <title>Perkinsus olseni comparative genomics.</title>
        <authorList>
            <person name="Bogema D.R."/>
        </authorList>
    </citation>
    <scope>NUCLEOTIDE SEQUENCE [LARGE SCALE GENOMIC DNA]</scope>
    <source>
        <strain evidence="17">00978-12</strain>
    </source>
</reference>
<dbReference type="Gene3D" id="1.10.8.1220">
    <property type="match status" value="1"/>
</dbReference>
<dbReference type="EMBL" id="JABANP010000014">
    <property type="protein sequence ID" value="KAF4696090.1"/>
    <property type="molecule type" value="Genomic_DNA"/>
</dbReference>
<organism evidence="17 18">
    <name type="scientific">Perkinsus olseni</name>
    <name type="common">Perkinsus atlanticus</name>
    <dbReference type="NCBI Taxonomy" id="32597"/>
    <lineage>
        <taxon>Eukaryota</taxon>
        <taxon>Sar</taxon>
        <taxon>Alveolata</taxon>
        <taxon>Perkinsozoa</taxon>
        <taxon>Perkinsea</taxon>
        <taxon>Perkinsida</taxon>
        <taxon>Perkinsidae</taxon>
        <taxon>Perkinsus</taxon>
    </lineage>
</organism>
<proteinExistence type="inferred from homology"/>
<evidence type="ECO:0000256" key="8">
    <source>
        <dbReference type="ARBA" id="ARBA00023017"/>
    </source>
</evidence>
<keyword evidence="6" id="KW-0547">Nucleotide-binding</keyword>
<dbReference type="InterPro" id="IPR042222">
    <property type="entry name" value="Dynein_2_N"/>
</dbReference>
<evidence type="ECO:0000313" key="17">
    <source>
        <dbReference type="EMBL" id="KAF4696090.1"/>
    </source>
</evidence>
<dbReference type="FunFam" id="3.20.180.20:FF:000001">
    <property type="entry name" value="Dynein axonemal heavy chain 5"/>
    <property type="match status" value="1"/>
</dbReference>
<dbReference type="GO" id="GO:0045505">
    <property type="term" value="F:dynein intermediate chain binding"/>
    <property type="evidence" value="ECO:0007669"/>
    <property type="project" value="InterPro"/>
</dbReference>
<dbReference type="FunFam" id="1.10.8.710:FF:000001">
    <property type="entry name" value="Dynein axonemal heavy chain 2"/>
    <property type="match status" value="1"/>
</dbReference>
<dbReference type="InterPro" id="IPR043157">
    <property type="entry name" value="Dynein_AAA1S"/>
</dbReference>
<keyword evidence="8" id="KW-0243">Dynein</keyword>
<dbReference type="InterPro" id="IPR003593">
    <property type="entry name" value="AAA+_ATPase"/>
</dbReference>
<dbReference type="InterPro" id="IPR043160">
    <property type="entry name" value="Dynein_C_barrel"/>
</dbReference>
<gene>
    <name evidence="17" type="ORF">FOZ60_002319</name>
</gene>
<dbReference type="InterPro" id="IPR042219">
    <property type="entry name" value="AAA_lid_11_sf"/>
</dbReference>
<evidence type="ECO:0000256" key="2">
    <source>
        <dbReference type="ARBA" id="ARBA00008887"/>
    </source>
</evidence>
<dbReference type="InterPro" id="IPR027417">
    <property type="entry name" value="P-loop_NTPase"/>
</dbReference>
<keyword evidence="3" id="KW-0963">Cytoplasm</keyword>
<dbReference type="Gene3D" id="1.20.140.100">
    <property type="entry name" value="Dynein heavy chain, N-terminal domain 2"/>
    <property type="match status" value="1"/>
</dbReference>
<feature type="domain" description="AAA+ ATPase" evidence="16">
    <location>
        <begin position="1287"/>
        <end position="1426"/>
    </location>
</feature>
<dbReference type="GO" id="GO:0008569">
    <property type="term" value="F:minus-end-directed microtubule motor activity"/>
    <property type="evidence" value="ECO:0007669"/>
    <property type="project" value="InterPro"/>
</dbReference>
<evidence type="ECO:0000256" key="3">
    <source>
        <dbReference type="ARBA" id="ARBA00022490"/>
    </source>
</evidence>
<dbReference type="Pfam" id="PF12777">
    <property type="entry name" value="MT"/>
    <property type="match status" value="1"/>
</dbReference>
<dbReference type="InterPro" id="IPR035706">
    <property type="entry name" value="AAA_9"/>
</dbReference>
<dbReference type="SMART" id="SM00382">
    <property type="entry name" value="AAA"/>
    <property type="match status" value="2"/>
</dbReference>
<evidence type="ECO:0000256" key="1">
    <source>
        <dbReference type="ARBA" id="ARBA00004430"/>
    </source>
</evidence>
<dbReference type="Pfam" id="PF17852">
    <property type="entry name" value="Dynein_AAA_lid"/>
    <property type="match status" value="1"/>
</dbReference>
<dbReference type="Gene3D" id="3.40.50.300">
    <property type="entry name" value="P-loop containing nucleotide triphosphate hydrolases"/>
    <property type="match status" value="5"/>
</dbReference>
<evidence type="ECO:0000256" key="4">
    <source>
        <dbReference type="ARBA" id="ARBA00022701"/>
    </source>
</evidence>
<accession>A0A7J6PKJ1</accession>
<protein>
    <recommendedName>
        <fullName evidence="16">AAA+ ATPase domain-containing protein</fullName>
    </recommendedName>
</protein>
<dbReference type="Gene3D" id="3.10.490.20">
    <property type="match status" value="1"/>
</dbReference>
<dbReference type="GO" id="GO:0030286">
    <property type="term" value="C:dynein complex"/>
    <property type="evidence" value="ECO:0007669"/>
    <property type="project" value="UniProtKB-KW"/>
</dbReference>
<comment type="caution">
    <text evidence="17">The sequence shown here is derived from an EMBL/GenBank/DDBJ whole genome shotgun (WGS) entry which is preliminary data.</text>
</comment>
<keyword evidence="9 14" id="KW-0175">Coiled coil</keyword>
<dbReference type="InterPro" id="IPR042228">
    <property type="entry name" value="Dynein_linker_3"/>
</dbReference>
<evidence type="ECO:0000256" key="10">
    <source>
        <dbReference type="ARBA" id="ARBA00023069"/>
    </source>
</evidence>
<dbReference type="SUPFAM" id="SSF52540">
    <property type="entry name" value="P-loop containing nucleoside triphosphate hydrolases"/>
    <property type="match status" value="4"/>
</dbReference>
<keyword evidence="10" id="KW-0969">Cilium</keyword>
<dbReference type="Gene3D" id="1.20.1270.280">
    <property type="match status" value="1"/>
</dbReference>
<dbReference type="InterPro" id="IPR035699">
    <property type="entry name" value="AAA_6"/>
</dbReference>
<dbReference type="Pfam" id="PF18199">
    <property type="entry name" value="Dynein_C"/>
    <property type="match status" value="2"/>
</dbReference>
<evidence type="ECO:0000313" key="18">
    <source>
        <dbReference type="Proteomes" id="UP000541610"/>
    </source>
</evidence>
<dbReference type="Pfam" id="PF12775">
    <property type="entry name" value="AAA_7"/>
    <property type="match status" value="1"/>
</dbReference>
<evidence type="ECO:0000256" key="6">
    <source>
        <dbReference type="ARBA" id="ARBA00022741"/>
    </source>
</evidence>
<keyword evidence="12" id="KW-0206">Cytoskeleton</keyword>
<evidence type="ECO:0000259" key="16">
    <source>
        <dbReference type="SMART" id="SM00382"/>
    </source>
</evidence>
<dbReference type="FunFam" id="3.40.50.300:FF:000063">
    <property type="entry name" value="dynein heavy chain 6, axonemal"/>
    <property type="match status" value="1"/>
</dbReference>
<feature type="domain" description="AAA+ ATPase" evidence="16">
    <location>
        <begin position="1911"/>
        <end position="2065"/>
    </location>
</feature>
<dbReference type="InterPro" id="IPR041228">
    <property type="entry name" value="Dynein_C"/>
</dbReference>
<dbReference type="GO" id="GO:0005930">
    <property type="term" value="C:axoneme"/>
    <property type="evidence" value="ECO:0007669"/>
    <property type="project" value="UniProtKB-SubCell"/>
</dbReference>
<dbReference type="FunFam" id="1.10.8.720:FF:000001">
    <property type="entry name" value="dynein heavy chain 7, axonemal"/>
    <property type="match status" value="1"/>
</dbReference>
<feature type="coiled-coil region" evidence="14">
    <location>
        <begin position="2705"/>
        <end position="2788"/>
    </location>
</feature>
<feature type="coiled-coil region" evidence="14">
    <location>
        <begin position="808"/>
        <end position="835"/>
    </location>
</feature>
<dbReference type="InterPro" id="IPR024317">
    <property type="entry name" value="Dynein_heavy_chain_D4_dom"/>
</dbReference>
<evidence type="ECO:0000256" key="7">
    <source>
        <dbReference type="ARBA" id="ARBA00022840"/>
    </source>
</evidence>
<dbReference type="FunFam" id="3.40.50.300:FF:000049">
    <property type="entry name" value="Dynein, axonemal, heavy chain 5"/>
    <property type="match status" value="1"/>
</dbReference>
<dbReference type="Proteomes" id="UP000541610">
    <property type="component" value="Unassembled WGS sequence"/>
</dbReference>
<dbReference type="Gene3D" id="1.20.58.1120">
    <property type="match status" value="1"/>
</dbReference>
<dbReference type="Pfam" id="PF03028">
    <property type="entry name" value="Dynein_heavy"/>
    <property type="match status" value="1"/>
</dbReference>
<dbReference type="Pfam" id="PF12780">
    <property type="entry name" value="AAA_8"/>
    <property type="match status" value="2"/>
</dbReference>
<evidence type="ECO:0000256" key="12">
    <source>
        <dbReference type="ARBA" id="ARBA00023212"/>
    </source>
</evidence>
<dbReference type="InterPro" id="IPR004273">
    <property type="entry name" value="Dynein_heavy_D6_P-loop"/>
</dbReference>
<comment type="similarity">
    <text evidence="2">Belongs to the dynein heavy chain family.</text>
</comment>
<keyword evidence="11" id="KW-0505">Motor protein</keyword>
<dbReference type="Pfam" id="PF08393">
    <property type="entry name" value="DHC_N2"/>
    <property type="match status" value="1"/>
</dbReference>
<dbReference type="Pfam" id="PF12774">
    <property type="entry name" value="AAA_6"/>
    <property type="match status" value="2"/>
</dbReference>
<dbReference type="PANTHER" id="PTHR22878">
    <property type="entry name" value="DYNEIN HEAVY CHAIN 6, AXONEMAL-LIKE-RELATED"/>
    <property type="match status" value="1"/>
</dbReference>
<keyword evidence="13" id="KW-0966">Cell projection</keyword>
<dbReference type="Gene3D" id="3.20.180.20">
    <property type="entry name" value="Dynein heavy chain, N-terminal domain 2"/>
    <property type="match status" value="1"/>
</dbReference>
<sequence>MSTPPADQPKKQQVKSASTSRLPPIEGANTKEKKVSFGLPEGLLSKGIGPNLGSPLVSSSSFRHLGSGSLWKVPVPRSQVFDASRRSHSLSVSRSASTSQLGKVGRKSHPLLKRRSSSSILELDSARAQRQLVPKHMRYIKRLYLEPLYSKTGGGNKRKSVDIDALTLPLTSVERGRDDDLDEDEKAYREAELFTSLGDDAIAFFAKHGDNAPIKFIYCARVSSEGAFQPYAIECLPKQFSREEGAGDALDVLLSKLPEYFVVTPPGVLHVIKGSEDPTEFTTNSQWMHESRTFSIVSKLKFFRHYSENRSLRTWRQNANAERYASLRSKLSKRLVLLRPLLAPSLAKVNAVCSQTYTVKDFLKLQESYRYQESDADVKVIALQQDAEAGIIDAALLGESWNERSAKSLVQQKKLKEVLAKRKEAGGTGGEIAVREFCSLLAAGAELPLPGFTCSLACLHGGVRKLLPPEEETQARPLFSLTVGFNPSNEAREADQDSLTFYPSRSEFEGAAGKFWEGISEGLSRVPSILCTRHYDTLPRPEGRPELSRMEGRPVSRMITEMPEFVIFADYVSRKLLGDVDGAIEYSMAHYAPARVVFDFGLQWDENQYIEQVGQDCERISEDMDLMKDFKEAVIPNVKLHHTVGAILVDGQPMRSSLEPVPVVGKLEQIHRTLDNKPTSGEHDGDGPPASLPAYTGYISAVRQIQDELQGLEEGNEMVTGLYATLRKFGTTISLDEQMQLDVMQSKMEELTDKKLLDASVCIENIRMDMTRDCLEKCTSLDDELAHLERSLGGGVFLSADPVVNGTHEDVIEDLDRIQDKIAKDEERVNTLLQSLQLMRANPYDFSQLQKLKSRYEQRRGIWDTVILELGNPVMQRRHWERPPLAGEHALEKTMEKGCRGLGRVGTAEEMRHLWILGDVSELVTLLEDHAVTVQTVQGSRFVAGVKATVEEWSKKISLASDVLDEWLQVQRSWMYLENIFSAEDIQRQLPNEAAKFKSANETLDQVQKSLEDYLETKRALFPRFYFLSNDELLSILSQTRNPHAVQEHLSKCFDAMNRVVFDPEKNSPPEITHFSDIAGEKVPNSTPVRAEGAVEIWLNHILDQMVQSLYDLTKKSLLEYPEDGRYRRDWLFADYPAQSVLLVDMISWTSICERALGQDATDGKGGENPLAGCVKYHQEQLQESVAYVRQDLSKLQRILMGALIVLDVHNITVIEQLLAADCRNVNDFDWSKQLRYYWDANVDDCMCRQTISSFKYSYEYLGNGPRLVITALTDKCYMTLTGALQLNYGGAPAGPAGTGKTETTKDLGKALAVQCVVFNCSDGLDYKIMGRFFSGLAQAGAWACFDEFNRIQVEVLSVIAQQMLTITQAIRSKVPVFEFSGREIPLNPRFGVFITMNPGYAGRTELPDNLKSLFRPVAMMVPDYALIAEIILYSEGFEAGSMLARKMVQLYRLASEQLSKQDHYDFGMRAVKSVLVMAGQLKRKYPELNEDVTLIRAMRDSNVPKFVPYVDYGALQKEIEAQLRKEHLQVVEGYVGKIIQLLETQLVRHGVMVVGVTATGKSTCSTVLSRALSQLHSDGSTDPAHQLTKVMALNPKSISMEELYGSFNENTGGLWRMVRRVGGHSGEREALSDTSENKKWVQFDGPVDAIWIENMNTVLDDNKMLCLNNGERIKLAPTMTMMFEVNDLAVASPATVSRCGMVFIEPVHLGWRAPIDTWKEVRSQSYPKYAADLHRYVVDLCDVALPFIRSQLKEAPGIPSVDANLCKSFMEFCDAFVNDSNGFERVMPLEPGQEEATVKPATRADAANDKLLRMYIIVAAVRSLGGNLHEASRAEFLDFARPHFEAICPDVAEFDDLYSIAVDGEKGCFEHIEQRVQPFTYTPGMPFFSILVPTTESTSQFITLDALTRNGTNVLFSGETGVGKSVGITAFLDNLVREGEQADAAMKFTVATANFSAQTSSGNVVDIFETRLDRKRKKSPGAAGSKMIVFVDDINMPLVEVYGAQPPIELLRQVVDYKGFYDRRKLFWKNVADTQIIAACGPPGGGRNAVTPRLLRHFCMQWIPDISKDAMILIFDSILNGWLMAQAPHLAEMSNAIVRATVDAFFDISRDLLPTPLKSHYTFNLRDPAKMLQGMLMVDGEKRFSPEKMSYWSYGFMRRPDSSVTGGRSALLRDPEEALICRLIDDVDREWFDELFNKKLSEFCGVSWEIPRWRELMFGDYMDRAANAYTECHDPEKLSRVFQEYLDEYNMTYPSTMNLIFFSDARAHLSRVARVIRQPRGNALLVGVSGVGRKSVTRMAAFMAEYSLVTIEITRSYDSAAFKEDIKSMMLNVAKSSGKGLVFLFSDTQIVKESFLECINNILNTGEVPNLFAADEVEQIIGLVRPLAKAAGKQDSRDVIWSHFVHLVRERSRLATRAMVLRNYKDADKSLGIDNYVGSLSTMSGVIHSSVTSMAENFFSTLRRRTYITPTSYLELIKLFLSLLEELQGVLTARLKRYTVGVDKLNQTNAIVDKLKQDLTEMQPVLKKASEDTATLMEQVTRDEADAQEKKLACAEDEKAASAAAAEANAIKTDCQADLDEAMPAYHSAMKSLESLDKKDIQEAKSFTKPPALVEVVLKAVCLLLGKKETWDDAKKVMGDMGFLQSLKSYDKDSLASNPKLTAKLQTYISRDDFNAESVSRVSKAATSLCMWVIAMDVYGRAKLAEAEKMLADAEHQLAAKKAVLKEVEDRVEGLRAKLSQAKQKAQQLEKDMEIATIKLGRAEKLLAGLGNEAVRWKAASEQLEQNLKDIVGNVVLGGGFVAYLGPFTADFREKLTEKWIQECLGEEVQLAVDSRWSCDAVLGDPAQIREWNIQGLPDDKLSVENGIIVSRGRRWPLMIDPQGQADKWIRNLGKEKDIQVIKLTDATYLRTLENGIRNGNAVLLENVEEVLDPALEPVLSKQVFKKGGQSLIRLGTEDVPYSHDFAFYITTKMPNPHYLPEICIKIAADKNELNRIEQLILKLLAENEGDILADDTLIQTLDQSKETTDAVNERMGNAERTMVEIEKARVSYAPVGARGSILYFVIADMSTIDPMYQYSLEFFVNLFKGRLAKSEKSDDVQQRVSFIIEDLTLSTYTNICRGLFEDHKLLYSALNTIQVLRSVKKIPSHTWQFFQIGVEAISGLADLEAILGSHPCPGWCEATAWDMTENLDDWEKFGNSDHMYETPLPRGWDEKVTSFHRLCIVKSLRENLLVPAMRVFVAENLGQEFVVSPALDLRSCFDDSDCATPIIFVLSPGADPTDWPLRWGYADRLHMLSLGQGQGPKAEALIDRARDKGDWVMLQNCHLAASWMTSLEKIQALLDPSTVSRSYRLWLTSMPSKSFPVPVLQAGIKITNEPPKGLRANLTRSFQTITEELFEGNSKPKAFKKLLFALAFFHAVILERRKFGPIGWNIPYEWMDSDFQVSTEQLDMYLNEQPGVPLKTLSYLVAEVNYGGRVTDDKDVRLITAILASFFRHETVEESNYRFSAADMYYAPDASGLGDVRSYIAALPQDEDPIVFGLHSNALITAQINQAKKLLEAVVSVQPQLSAGDGGLAPEEIVSNMVSEFTGRMPDVISTANGHELSFAKEESGRTISLGVFLAQEIDRFNLLVGVVKASLAALAKAIKGLIVMSSDLEEMDFMTAGMQMHARAHKIPIDSLMFETNVLTYPTPDDLPEPPETGVNIHGLFLQGAGWDLDGACLQESAPAVLFIPLPVISLRPVLCADVEDSGSKYSCPLYKDLCQGRDPLNDGSFDQFHHVLECKPELRGSSALGAKGRR</sequence>
<dbReference type="InterPro" id="IPR013602">
    <property type="entry name" value="Dynein_heavy_linker"/>
</dbReference>
<dbReference type="Gene3D" id="1.20.920.20">
    <property type="match status" value="1"/>
</dbReference>
<dbReference type="InterPro" id="IPR024743">
    <property type="entry name" value="Dynein_HC_stalk"/>
</dbReference>
<dbReference type="InterPro" id="IPR041466">
    <property type="entry name" value="Dynein_AAA5_ext"/>
</dbReference>
<keyword evidence="5" id="KW-0677">Repeat</keyword>
<evidence type="ECO:0000256" key="5">
    <source>
        <dbReference type="ARBA" id="ARBA00022737"/>
    </source>
</evidence>
<dbReference type="InterPro" id="IPR041658">
    <property type="entry name" value="AAA_lid_11"/>
</dbReference>
<dbReference type="FunFam" id="3.40.50.300:FF:000362">
    <property type="entry name" value="Dynein, axonemal, heavy chain 6"/>
    <property type="match status" value="1"/>
</dbReference>
<evidence type="ECO:0000256" key="13">
    <source>
        <dbReference type="ARBA" id="ARBA00023273"/>
    </source>
</evidence>
<dbReference type="Pfam" id="PF18198">
    <property type="entry name" value="AAA_lid_11"/>
    <property type="match status" value="1"/>
</dbReference>
<dbReference type="Gene3D" id="1.10.8.720">
    <property type="entry name" value="Region D6 of dynein motor"/>
    <property type="match status" value="1"/>
</dbReference>
<evidence type="ECO:0000256" key="9">
    <source>
        <dbReference type="ARBA" id="ARBA00023054"/>
    </source>
</evidence>
<evidence type="ECO:0000256" key="11">
    <source>
        <dbReference type="ARBA" id="ARBA00023175"/>
    </source>
</evidence>
<dbReference type="GO" id="GO:0007018">
    <property type="term" value="P:microtubule-based movement"/>
    <property type="evidence" value="ECO:0007669"/>
    <property type="project" value="InterPro"/>
</dbReference>
<feature type="compositionally biased region" description="Low complexity" evidence="15">
    <location>
        <begin position="89"/>
        <end position="99"/>
    </location>
</feature>